<reference evidence="9 10" key="2">
    <citation type="submission" date="2018-11" db="EMBL/GenBank/DDBJ databases">
        <authorList>
            <consortium name="Pathogen Informatics"/>
        </authorList>
    </citation>
    <scope>NUCLEOTIDE SEQUENCE [LARGE SCALE GENOMIC DNA]</scope>
</reference>
<keyword evidence="7 8" id="KW-0413">Isomerase</keyword>
<evidence type="ECO:0000256" key="7">
    <source>
        <dbReference type="ARBA" id="ARBA00023235"/>
    </source>
</evidence>
<name>A0A183J8R7_9BILA</name>
<dbReference type="EC" id="5.3.1.1" evidence="8"/>
<accession>A0A183J8R7</accession>
<evidence type="ECO:0000256" key="8">
    <source>
        <dbReference type="RuleBase" id="RU363013"/>
    </source>
</evidence>
<sequence length="113" mass="12309">VVVAPPSLYIQHVRHALTKKVEVAGQNCYNVAKGAFTGEISPAMLKDVGCSWVILGHSERRQIIGESDQFIAVKVKHALSENLGVILCIGETLEERKAGETLEVCTRQLQAVL</sequence>
<dbReference type="GO" id="GO:0006094">
    <property type="term" value="P:gluconeogenesis"/>
    <property type="evidence" value="ECO:0007669"/>
    <property type="project" value="UniProtKB-UniPathway"/>
</dbReference>
<proteinExistence type="inferred from homology"/>
<dbReference type="Proteomes" id="UP000270296">
    <property type="component" value="Unassembled WGS sequence"/>
</dbReference>
<comment type="pathway">
    <text evidence="1 8">Carbohydrate degradation; glycolysis; D-glyceraldehyde 3-phosphate from glycerone phosphate: step 1/1.</text>
</comment>
<evidence type="ECO:0000256" key="5">
    <source>
        <dbReference type="ARBA" id="ARBA00019397"/>
    </source>
</evidence>
<dbReference type="GO" id="GO:0019563">
    <property type="term" value="P:glycerol catabolic process"/>
    <property type="evidence" value="ECO:0007669"/>
    <property type="project" value="TreeGrafter"/>
</dbReference>
<comment type="pathway">
    <text evidence="2 8">Carbohydrate biosynthesis; gluconeogenesis.</text>
</comment>
<keyword evidence="10" id="KW-1185">Reference proteome</keyword>
<dbReference type="PANTHER" id="PTHR21139">
    <property type="entry name" value="TRIOSEPHOSPHATE ISOMERASE"/>
    <property type="match status" value="1"/>
</dbReference>
<dbReference type="GO" id="GO:0006096">
    <property type="term" value="P:glycolytic process"/>
    <property type="evidence" value="ECO:0007669"/>
    <property type="project" value="UniProtKB-UniPathway"/>
</dbReference>
<evidence type="ECO:0000256" key="2">
    <source>
        <dbReference type="ARBA" id="ARBA00004742"/>
    </source>
</evidence>
<dbReference type="InterPro" id="IPR013785">
    <property type="entry name" value="Aldolase_TIM"/>
</dbReference>
<comment type="subunit">
    <text evidence="4">Homodimer.</text>
</comment>
<evidence type="ECO:0000256" key="1">
    <source>
        <dbReference type="ARBA" id="ARBA00004680"/>
    </source>
</evidence>
<evidence type="ECO:0000313" key="9">
    <source>
        <dbReference type="EMBL" id="VDP46878.1"/>
    </source>
</evidence>
<evidence type="ECO:0000313" key="11">
    <source>
        <dbReference type="WBParaSite" id="SBAD_0001267001-mRNA-1"/>
    </source>
</evidence>
<dbReference type="SUPFAM" id="SSF51351">
    <property type="entry name" value="Triosephosphate isomerase (TIM)"/>
    <property type="match status" value="1"/>
</dbReference>
<dbReference type="GO" id="GO:0005829">
    <property type="term" value="C:cytosol"/>
    <property type="evidence" value="ECO:0007669"/>
    <property type="project" value="TreeGrafter"/>
</dbReference>
<evidence type="ECO:0000256" key="3">
    <source>
        <dbReference type="ARBA" id="ARBA00007422"/>
    </source>
</evidence>
<gene>
    <name evidence="9" type="ORF">SBAD_LOCUS12265</name>
</gene>
<dbReference type="OrthoDB" id="6715177at2759"/>
<dbReference type="PROSITE" id="PS51440">
    <property type="entry name" value="TIM_2"/>
    <property type="match status" value="1"/>
</dbReference>
<evidence type="ECO:0000256" key="4">
    <source>
        <dbReference type="ARBA" id="ARBA00011738"/>
    </source>
</evidence>
<dbReference type="Gene3D" id="3.20.20.70">
    <property type="entry name" value="Aldolase class I"/>
    <property type="match status" value="1"/>
</dbReference>
<dbReference type="InterPro" id="IPR035990">
    <property type="entry name" value="TIM_sf"/>
</dbReference>
<protein>
    <recommendedName>
        <fullName evidence="5 8">Triosephosphate isomerase</fullName>
        <ecNumber evidence="8">5.3.1.1</ecNumber>
    </recommendedName>
</protein>
<organism evidence="11">
    <name type="scientific">Soboliphyme baturini</name>
    <dbReference type="NCBI Taxonomy" id="241478"/>
    <lineage>
        <taxon>Eukaryota</taxon>
        <taxon>Metazoa</taxon>
        <taxon>Ecdysozoa</taxon>
        <taxon>Nematoda</taxon>
        <taxon>Enoplea</taxon>
        <taxon>Dorylaimia</taxon>
        <taxon>Dioctophymatida</taxon>
        <taxon>Dioctophymatoidea</taxon>
        <taxon>Soboliphymatidae</taxon>
        <taxon>Soboliphyme</taxon>
    </lineage>
</organism>
<dbReference type="UniPathway" id="UPA00109">
    <property type="reaction ID" value="UER00189"/>
</dbReference>
<dbReference type="InterPro" id="IPR000652">
    <property type="entry name" value="Triosephosphate_isomerase"/>
</dbReference>
<keyword evidence="6 8" id="KW-0312">Gluconeogenesis</keyword>
<dbReference type="UniPathway" id="UPA00138"/>
<dbReference type="WBParaSite" id="SBAD_0001267001-mRNA-1">
    <property type="protein sequence ID" value="SBAD_0001267001-mRNA-1"/>
    <property type="gene ID" value="SBAD_0001267001"/>
</dbReference>
<evidence type="ECO:0000256" key="6">
    <source>
        <dbReference type="ARBA" id="ARBA00022432"/>
    </source>
</evidence>
<dbReference type="GO" id="GO:0046166">
    <property type="term" value="P:glyceraldehyde-3-phosphate biosynthetic process"/>
    <property type="evidence" value="ECO:0007669"/>
    <property type="project" value="TreeGrafter"/>
</dbReference>
<comment type="similarity">
    <text evidence="3 8">Belongs to the triosephosphate isomerase family.</text>
</comment>
<comment type="catalytic activity">
    <reaction evidence="8">
        <text>D-glyceraldehyde 3-phosphate = dihydroxyacetone phosphate</text>
        <dbReference type="Rhea" id="RHEA:18585"/>
        <dbReference type="ChEBI" id="CHEBI:57642"/>
        <dbReference type="ChEBI" id="CHEBI:59776"/>
        <dbReference type="EC" id="5.3.1.1"/>
    </reaction>
</comment>
<dbReference type="GO" id="GO:0004807">
    <property type="term" value="F:triose-phosphate isomerase activity"/>
    <property type="evidence" value="ECO:0007669"/>
    <property type="project" value="UniProtKB-EC"/>
</dbReference>
<dbReference type="PANTHER" id="PTHR21139:SF2">
    <property type="entry name" value="TRIOSEPHOSPHATE ISOMERASE"/>
    <property type="match status" value="1"/>
</dbReference>
<dbReference type="Pfam" id="PF00121">
    <property type="entry name" value="TIM"/>
    <property type="match status" value="1"/>
</dbReference>
<dbReference type="EMBL" id="UZAM01017330">
    <property type="protein sequence ID" value="VDP46878.1"/>
    <property type="molecule type" value="Genomic_DNA"/>
</dbReference>
<evidence type="ECO:0000313" key="10">
    <source>
        <dbReference type="Proteomes" id="UP000270296"/>
    </source>
</evidence>
<dbReference type="CDD" id="cd00311">
    <property type="entry name" value="TIM"/>
    <property type="match status" value="1"/>
</dbReference>
<keyword evidence="8" id="KW-0324">Glycolysis</keyword>
<dbReference type="AlphaFoldDB" id="A0A183J8R7"/>
<reference evidence="11" key="1">
    <citation type="submission" date="2016-06" db="UniProtKB">
        <authorList>
            <consortium name="WormBaseParasite"/>
        </authorList>
    </citation>
    <scope>IDENTIFICATION</scope>
</reference>